<keyword evidence="9" id="KW-0732">Signal</keyword>
<dbReference type="Proteomes" id="UP000238701">
    <property type="component" value="Unassembled WGS sequence"/>
</dbReference>
<dbReference type="GO" id="GO:0046872">
    <property type="term" value="F:metal ion binding"/>
    <property type="evidence" value="ECO:0007669"/>
    <property type="project" value="UniProtKB-KW"/>
</dbReference>
<sequence length="1014" mass="104403">MRMVKLVLLVLSIASVFSAVGYAQAPGRIVDAIDSSRAVALAKSVHPKAQAQFDQGAVEPSFELSYVTLTTTPSVAQQKALNRLLAQQQDPASPNYHRWLTPAEYADRFGLSRADINRITTWLKSQGFTILSVGSGRNMVIFGGTAAQVENAFKTQIHRYEVDGEQHFANSTPVMIPAALNGIVTGIRGLHDFRPKPFLRTRAFRGIDRPAPDYYDVKWQFPNFLAPADINTIYDIPSDLDGTGQTIAIVGDSDIFEADIDDFRKGFGLSNTNLGCTVSGSSPGPAGVITACNGTNFQYAPVGTDTPPNVNGDVTEADLDVEWAGSIAPKAKIIFVNAPNTSGGAFDALVYAISPNGGSPLAQIISVSFGGCEYADIGAGSLETQLAQAAGEGVTVLVASGDQGGAPCDGNPPAPATPPFLGAIYGGGVDYPASSPNVIAVGGTSISYANDSNPPPSTYWNAPTTNLANGGTAKTYIPELTWDDSEDLSAYCLSTGANPGYCVPPHVAVAVTSPQTAQEDYWISATGGGMSNCAPGLTQNASSCVVGFPQPAYQQTLSVPGAPSGTQYRYVPDVSLLASDIFPGYVFCTPQNQVANTTSTTSSCDPGSGTAASGIFTAVDTYHAIVGGTSAATPAFAAMVALLSQSLSTSGLGNINTNLYKLAATPSNHVFHQVNSGSNIVYCQKGLPAGEPVIACPASGQVGFLASNADATTGYNLVSGLGSVDVGNLVANWSATQSPTTTTVSPSLSQTYQSNSVTLTATVTATSGTTAPTGSVTFSYTNGTGGGTLGSSTLPSSTTTSAVATLSTTSLPVGTNTITATYNGNDSTSNGQTTVKIVAAFTLAANAQTYTVSPGQTATVNITVNTNQSGFSGNLSYTCTEPSTLTESTCTGPTSAVPYAQGASFLITTMAPTGALRRPFDRQQIFYAVLLPSLFGIMFTFGSRKRRLKGMRMLGLIVVLGFSTLWLGSCGGNNSSQSNPGTAPGNYSITINAESGSGQVPGATGTVTVTLDVQ</sequence>
<dbReference type="CDD" id="cd11377">
    <property type="entry name" value="Pro-peptidase_S53"/>
    <property type="match status" value="1"/>
</dbReference>
<dbReference type="InterPro" id="IPR036852">
    <property type="entry name" value="Peptidase_S8/S53_dom_sf"/>
</dbReference>
<dbReference type="InterPro" id="IPR050819">
    <property type="entry name" value="Tripeptidyl-peptidase_I"/>
</dbReference>
<accession>A0A2U3KFJ3</accession>
<evidence type="ECO:0000256" key="9">
    <source>
        <dbReference type="SAM" id="SignalP"/>
    </source>
</evidence>
<dbReference type="InterPro" id="IPR030400">
    <property type="entry name" value="Sedolisin_dom"/>
</dbReference>
<evidence type="ECO:0000313" key="11">
    <source>
        <dbReference type="EMBL" id="SPF38434.1"/>
    </source>
</evidence>
<dbReference type="PROSITE" id="PS00138">
    <property type="entry name" value="SUBTILASE_SER"/>
    <property type="match status" value="1"/>
</dbReference>
<dbReference type="InterPro" id="IPR013783">
    <property type="entry name" value="Ig-like_fold"/>
</dbReference>
<dbReference type="EMBL" id="OMOD01000111">
    <property type="protein sequence ID" value="SPF38434.1"/>
    <property type="molecule type" value="Genomic_DNA"/>
</dbReference>
<dbReference type="Gene3D" id="2.60.40.10">
    <property type="entry name" value="Immunoglobulins"/>
    <property type="match status" value="1"/>
</dbReference>
<dbReference type="SUPFAM" id="SSF54897">
    <property type="entry name" value="Protease propeptides/inhibitors"/>
    <property type="match status" value="1"/>
</dbReference>
<evidence type="ECO:0000259" key="10">
    <source>
        <dbReference type="PROSITE" id="PS51695"/>
    </source>
</evidence>
<keyword evidence="2" id="KW-0645">Protease</keyword>
<gene>
    <name evidence="11" type="ORF">SBA1_20135</name>
</gene>
<dbReference type="OrthoDB" id="127592at2"/>
<protein>
    <submittedName>
        <fullName evidence="11">Putative Peptidase S53 propeptide</fullName>
    </submittedName>
</protein>
<dbReference type="PANTHER" id="PTHR14218">
    <property type="entry name" value="PROTEASE S8 TRIPEPTIDYL PEPTIDASE I CLN2"/>
    <property type="match status" value="1"/>
</dbReference>
<dbReference type="SUPFAM" id="SSF52743">
    <property type="entry name" value="Subtilisin-like"/>
    <property type="match status" value="1"/>
</dbReference>
<feature type="chain" id="PRO_5015576620" evidence="9">
    <location>
        <begin position="24"/>
        <end position="1014"/>
    </location>
</feature>
<keyword evidence="5" id="KW-0720">Serine protease</keyword>
<name>A0A2U3KFJ3_9BACT</name>
<evidence type="ECO:0000256" key="2">
    <source>
        <dbReference type="ARBA" id="ARBA00022670"/>
    </source>
</evidence>
<keyword evidence="8" id="KW-1133">Transmembrane helix</keyword>
<dbReference type="GO" id="GO:0008240">
    <property type="term" value="F:tripeptidyl-peptidase activity"/>
    <property type="evidence" value="ECO:0007669"/>
    <property type="project" value="TreeGrafter"/>
</dbReference>
<evidence type="ECO:0000256" key="1">
    <source>
        <dbReference type="ARBA" id="ARBA00001913"/>
    </source>
</evidence>
<dbReference type="PANTHER" id="PTHR14218:SF15">
    <property type="entry name" value="TRIPEPTIDYL-PEPTIDASE 1"/>
    <property type="match status" value="1"/>
</dbReference>
<dbReference type="Pfam" id="PF09286">
    <property type="entry name" value="Pro-kuma_activ"/>
    <property type="match status" value="1"/>
</dbReference>
<evidence type="ECO:0000313" key="12">
    <source>
        <dbReference type="Proteomes" id="UP000238701"/>
    </source>
</evidence>
<evidence type="ECO:0000256" key="7">
    <source>
        <dbReference type="ARBA" id="ARBA00023145"/>
    </source>
</evidence>
<dbReference type="InterPro" id="IPR032109">
    <property type="entry name" value="Big_3_5"/>
</dbReference>
<reference evidence="12" key="1">
    <citation type="submission" date="2018-02" db="EMBL/GenBank/DDBJ databases">
        <authorList>
            <person name="Hausmann B."/>
        </authorList>
    </citation>
    <scope>NUCLEOTIDE SEQUENCE [LARGE SCALE GENOMIC DNA]</scope>
    <source>
        <strain evidence="12">Peat soil MAG SbA1</strain>
    </source>
</reference>
<keyword evidence="8" id="KW-0472">Membrane</keyword>
<dbReference type="PROSITE" id="PS51695">
    <property type="entry name" value="SEDOLISIN"/>
    <property type="match status" value="1"/>
</dbReference>
<keyword evidence="3" id="KW-0479">Metal-binding</keyword>
<feature type="signal peptide" evidence="9">
    <location>
        <begin position="1"/>
        <end position="23"/>
    </location>
</feature>
<dbReference type="Gene3D" id="3.40.50.200">
    <property type="entry name" value="Peptidase S8/S53 domain"/>
    <property type="match status" value="1"/>
</dbReference>
<organism evidence="11 12">
    <name type="scientific">Candidatus Sulfotelmatobacter kueseliae</name>
    <dbReference type="NCBI Taxonomy" id="2042962"/>
    <lineage>
        <taxon>Bacteria</taxon>
        <taxon>Pseudomonadati</taxon>
        <taxon>Acidobacteriota</taxon>
        <taxon>Terriglobia</taxon>
        <taxon>Terriglobales</taxon>
        <taxon>Candidatus Korobacteraceae</taxon>
        <taxon>Candidatus Sulfotelmatobacter</taxon>
    </lineage>
</organism>
<dbReference type="GO" id="GO:0006508">
    <property type="term" value="P:proteolysis"/>
    <property type="evidence" value="ECO:0007669"/>
    <property type="project" value="UniProtKB-KW"/>
</dbReference>
<evidence type="ECO:0000256" key="3">
    <source>
        <dbReference type="ARBA" id="ARBA00022723"/>
    </source>
</evidence>
<comment type="cofactor">
    <cofactor evidence="1">
        <name>Ca(2+)</name>
        <dbReference type="ChEBI" id="CHEBI:29108"/>
    </cofactor>
</comment>
<keyword evidence="4" id="KW-0378">Hydrolase</keyword>
<evidence type="ECO:0000256" key="8">
    <source>
        <dbReference type="SAM" id="Phobius"/>
    </source>
</evidence>
<evidence type="ECO:0000256" key="5">
    <source>
        <dbReference type="ARBA" id="ARBA00022825"/>
    </source>
</evidence>
<dbReference type="InterPro" id="IPR023828">
    <property type="entry name" value="Peptidase_S8_Ser-AS"/>
</dbReference>
<keyword evidence="8" id="KW-0812">Transmembrane</keyword>
<keyword evidence="7" id="KW-0865">Zymogen</keyword>
<dbReference type="Pfam" id="PF16640">
    <property type="entry name" value="Big_3_5"/>
    <property type="match status" value="1"/>
</dbReference>
<dbReference type="GO" id="GO:0004252">
    <property type="term" value="F:serine-type endopeptidase activity"/>
    <property type="evidence" value="ECO:0007669"/>
    <property type="project" value="InterPro"/>
</dbReference>
<dbReference type="InterPro" id="IPR015366">
    <property type="entry name" value="S53_propep"/>
</dbReference>
<dbReference type="SMART" id="SM00944">
    <property type="entry name" value="Pro-kuma_activ"/>
    <property type="match status" value="1"/>
</dbReference>
<proteinExistence type="predicted"/>
<evidence type="ECO:0000256" key="6">
    <source>
        <dbReference type="ARBA" id="ARBA00022837"/>
    </source>
</evidence>
<feature type="transmembrane region" description="Helical" evidence="8">
    <location>
        <begin position="925"/>
        <end position="941"/>
    </location>
</feature>
<feature type="domain" description="Peptidase S53" evidence="10">
    <location>
        <begin position="224"/>
        <end position="736"/>
    </location>
</feature>
<dbReference type="CDD" id="cd04056">
    <property type="entry name" value="Peptidases_S53"/>
    <property type="match status" value="1"/>
</dbReference>
<dbReference type="AlphaFoldDB" id="A0A2U3KFJ3"/>
<keyword evidence="6" id="KW-0106">Calcium</keyword>
<evidence type="ECO:0000256" key="4">
    <source>
        <dbReference type="ARBA" id="ARBA00022801"/>
    </source>
</evidence>